<accession>M7ZJI7</accession>
<sequence>MGSGEQTSPDGIVPWQYSVTCTKFAITWAVIRNSTGDRIPCDPIHPRLTLWSRQSHGTAFPPQSRLFPIRAGAAMALLWRDVHRRCGAQLGRCRPGGMEWFRLPVESQDSMSDGAGRHIHVKMKIDTKCALKLPVAGHEVKSRASMRNADGQICCGDGFEMCFGATGDWTKGESYDYYLWIWKDEVLAYIFRLQDELVMACRFWSGH</sequence>
<gene>
    <name evidence="1" type="ORF">TRIUR3_06535</name>
</gene>
<name>M7ZJI7_TRIUA</name>
<dbReference type="AlphaFoldDB" id="M7ZJI7"/>
<evidence type="ECO:0000313" key="1">
    <source>
        <dbReference type="EMBL" id="EMS63388.1"/>
    </source>
</evidence>
<reference evidence="1" key="1">
    <citation type="journal article" date="2013" name="Nature">
        <title>Draft genome of the wheat A-genome progenitor Triticum urartu.</title>
        <authorList>
            <person name="Ling H.Q."/>
            <person name="Zhao S."/>
            <person name="Liu D."/>
            <person name="Wang J."/>
            <person name="Sun H."/>
            <person name="Zhang C."/>
            <person name="Fan H."/>
            <person name="Li D."/>
            <person name="Dong L."/>
            <person name="Tao Y."/>
            <person name="Gao C."/>
            <person name="Wu H."/>
            <person name="Li Y."/>
            <person name="Cui Y."/>
            <person name="Guo X."/>
            <person name="Zheng S."/>
            <person name="Wang B."/>
            <person name="Yu K."/>
            <person name="Liang Q."/>
            <person name="Yang W."/>
            <person name="Lou X."/>
            <person name="Chen J."/>
            <person name="Feng M."/>
            <person name="Jian J."/>
            <person name="Zhang X."/>
            <person name="Luo G."/>
            <person name="Jiang Y."/>
            <person name="Liu J."/>
            <person name="Wang Z."/>
            <person name="Sha Y."/>
            <person name="Zhang B."/>
            <person name="Wu H."/>
            <person name="Tang D."/>
            <person name="Shen Q."/>
            <person name="Xue P."/>
            <person name="Zou S."/>
            <person name="Wang X."/>
            <person name="Liu X."/>
            <person name="Wang F."/>
            <person name="Yang Y."/>
            <person name="An X."/>
            <person name="Dong Z."/>
            <person name="Zhang K."/>
            <person name="Zhang X."/>
            <person name="Luo M.C."/>
            <person name="Dvorak J."/>
            <person name="Tong Y."/>
            <person name="Wang J."/>
            <person name="Yang H."/>
            <person name="Li Z."/>
            <person name="Wang D."/>
            <person name="Zhang A."/>
            <person name="Wang J."/>
        </authorList>
    </citation>
    <scope>NUCLEOTIDE SEQUENCE</scope>
</reference>
<protein>
    <submittedName>
        <fullName evidence="1">Uncharacterized protein</fullName>
    </submittedName>
</protein>
<proteinExistence type="predicted"/>
<organism evidence="1">
    <name type="scientific">Triticum urartu</name>
    <name type="common">Red wild einkorn</name>
    <name type="synonym">Crithodium urartu</name>
    <dbReference type="NCBI Taxonomy" id="4572"/>
    <lineage>
        <taxon>Eukaryota</taxon>
        <taxon>Viridiplantae</taxon>
        <taxon>Streptophyta</taxon>
        <taxon>Embryophyta</taxon>
        <taxon>Tracheophyta</taxon>
        <taxon>Spermatophyta</taxon>
        <taxon>Magnoliopsida</taxon>
        <taxon>Liliopsida</taxon>
        <taxon>Poales</taxon>
        <taxon>Poaceae</taxon>
        <taxon>BOP clade</taxon>
        <taxon>Pooideae</taxon>
        <taxon>Triticodae</taxon>
        <taxon>Triticeae</taxon>
        <taxon>Triticinae</taxon>
        <taxon>Triticum</taxon>
    </lineage>
</organism>
<dbReference type="EMBL" id="KD070270">
    <property type="protein sequence ID" value="EMS63388.1"/>
    <property type="molecule type" value="Genomic_DNA"/>
</dbReference>